<gene>
    <name evidence="4" type="ORF">SAMN05216361_2125</name>
</gene>
<comment type="catalytic activity">
    <reaction evidence="2">
        <text>2,5-diamino-6-hydroxy-4-(5-phosphoribosylamino)-pyrimidine + H2O = 2,5,6-triamino-4-hydroxypyrimidine + D-ribose 5-phosphate</text>
        <dbReference type="Rhea" id="RHEA:23436"/>
        <dbReference type="ChEBI" id="CHEBI:15377"/>
        <dbReference type="ChEBI" id="CHEBI:58614"/>
        <dbReference type="ChEBI" id="CHEBI:78346"/>
        <dbReference type="ChEBI" id="CHEBI:137796"/>
    </reaction>
</comment>
<dbReference type="AlphaFoldDB" id="A0A1M5JJA6"/>
<reference evidence="5" key="1">
    <citation type="submission" date="2016-11" db="EMBL/GenBank/DDBJ databases">
        <authorList>
            <person name="Varghese N."/>
            <person name="Submissions S."/>
        </authorList>
    </citation>
    <scope>NUCLEOTIDE SEQUENCE [LARGE SCALE GENOMIC DNA]</scope>
    <source>
        <strain evidence="5">CGMCC 1.8995</strain>
    </source>
</reference>
<organism evidence="4 5">
    <name type="scientific">Marisediminitalea aggregata</name>
    <dbReference type="NCBI Taxonomy" id="634436"/>
    <lineage>
        <taxon>Bacteria</taxon>
        <taxon>Pseudomonadati</taxon>
        <taxon>Pseudomonadota</taxon>
        <taxon>Gammaproteobacteria</taxon>
        <taxon>Alteromonadales</taxon>
        <taxon>Alteromonadaceae</taxon>
        <taxon>Marisediminitalea</taxon>
    </lineage>
</organism>
<dbReference type="OrthoDB" id="9793111at2"/>
<dbReference type="InterPro" id="IPR012816">
    <property type="entry name" value="NADAR"/>
</dbReference>
<dbReference type="CDD" id="cd15457">
    <property type="entry name" value="NADAR"/>
    <property type="match status" value="1"/>
</dbReference>
<dbReference type="SUPFAM" id="SSF143990">
    <property type="entry name" value="YbiA-like"/>
    <property type="match status" value="1"/>
</dbReference>
<proteinExistence type="predicted"/>
<comment type="catalytic activity">
    <reaction evidence="1">
        <text>5-amino-6-(5-phospho-D-ribosylamino)uracil + H2O = 5,6-diaminouracil + D-ribose 5-phosphate</text>
        <dbReference type="Rhea" id="RHEA:55020"/>
        <dbReference type="ChEBI" id="CHEBI:15377"/>
        <dbReference type="ChEBI" id="CHEBI:46252"/>
        <dbReference type="ChEBI" id="CHEBI:58453"/>
        <dbReference type="ChEBI" id="CHEBI:78346"/>
    </reaction>
</comment>
<evidence type="ECO:0000313" key="5">
    <source>
        <dbReference type="Proteomes" id="UP000184520"/>
    </source>
</evidence>
<dbReference type="STRING" id="634436.SAMN05216361_2125"/>
<name>A0A1M5JJA6_9ALTE</name>
<evidence type="ECO:0000256" key="2">
    <source>
        <dbReference type="ARBA" id="ARBA00000751"/>
    </source>
</evidence>
<feature type="domain" description="NADAR" evidence="3">
    <location>
        <begin position="11"/>
        <end position="151"/>
    </location>
</feature>
<dbReference type="Proteomes" id="UP000184520">
    <property type="component" value="Unassembled WGS sequence"/>
</dbReference>
<evidence type="ECO:0000259" key="3">
    <source>
        <dbReference type="Pfam" id="PF08719"/>
    </source>
</evidence>
<dbReference type="InterPro" id="IPR037238">
    <property type="entry name" value="YbiA-like_sf"/>
</dbReference>
<keyword evidence="5" id="KW-1185">Reference proteome</keyword>
<accession>A0A1M5JJA6</accession>
<dbReference type="EMBL" id="FQWD01000003">
    <property type="protein sequence ID" value="SHG40632.1"/>
    <property type="molecule type" value="Genomic_DNA"/>
</dbReference>
<dbReference type="Pfam" id="PF08719">
    <property type="entry name" value="NADAR"/>
    <property type="match status" value="1"/>
</dbReference>
<dbReference type="RefSeq" id="WP_073322103.1">
    <property type="nucleotide sequence ID" value="NZ_FQWD01000003.1"/>
</dbReference>
<dbReference type="Gene3D" id="1.10.357.40">
    <property type="entry name" value="YbiA-like"/>
    <property type="match status" value="1"/>
</dbReference>
<evidence type="ECO:0000256" key="1">
    <source>
        <dbReference type="ARBA" id="ARBA00000022"/>
    </source>
</evidence>
<sequence>MFTANLAMEKAFQFSRFDLSNPLSTCSAHPILLDDENWLTCEHYVQAKTLRSAQHAQKVASLPTGEKAYAYGKAWYRANIADYKTTAPIMMKRALYTKVQMYEEVREALFATEDRLIVETSQYDYFWGIGRDQRGLNHIGKAWMDIRDKLQAAS</sequence>
<evidence type="ECO:0000313" key="4">
    <source>
        <dbReference type="EMBL" id="SHG40632.1"/>
    </source>
</evidence>
<dbReference type="NCBIfam" id="TIGR02464">
    <property type="entry name" value="ribofla_fusion"/>
    <property type="match status" value="1"/>
</dbReference>
<protein>
    <recommendedName>
        <fullName evidence="3">NADAR domain-containing protein</fullName>
    </recommendedName>
</protein>